<proteinExistence type="predicted"/>
<accession>A0A8S0WYH3</accession>
<feature type="region of interest" description="Disordered" evidence="1">
    <location>
        <begin position="233"/>
        <end position="263"/>
    </location>
</feature>
<keyword evidence="2" id="KW-0732">Signal</keyword>
<protein>
    <submittedName>
        <fullName evidence="3">Uncharacterized protein</fullName>
    </submittedName>
</protein>
<sequence>MFTKNQIIALATVAAASLSVSAAPTYGYESSSLEARGFGNKGFVKPTAGNNRASKVKQSHQIAAVEANRAKEPNHPANAPGNKATVHDGFHKNGPGATHATVKYSNSNGDHVTTLHIGKDGSRVSGNQGSPKHAAGTSAPPNSPARRSLEVRAFGNKKFVTPTAGSSRASKVKQSHQIAAVEANRAKEPNHPANASGNKATVHDGFHKNGAGATHATVKYSKANGDHVTTLHIAKDGSRVSGDQGSPKHAAGTSAPPSTPKREYDEFLELVARALDFYDDLD</sequence>
<comment type="caution">
    <text evidence="3">The sequence shown here is derived from an EMBL/GenBank/DDBJ whole genome shotgun (WGS) entry which is preliminary data.</text>
</comment>
<evidence type="ECO:0000256" key="2">
    <source>
        <dbReference type="SAM" id="SignalP"/>
    </source>
</evidence>
<organism evidence="3 4">
    <name type="scientific">Cyclocybe aegerita</name>
    <name type="common">Black poplar mushroom</name>
    <name type="synonym">Agrocybe aegerita</name>
    <dbReference type="NCBI Taxonomy" id="1973307"/>
    <lineage>
        <taxon>Eukaryota</taxon>
        <taxon>Fungi</taxon>
        <taxon>Dikarya</taxon>
        <taxon>Basidiomycota</taxon>
        <taxon>Agaricomycotina</taxon>
        <taxon>Agaricomycetes</taxon>
        <taxon>Agaricomycetidae</taxon>
        <taxon>Agaricales</taxon>
        <taxon>Agaricineae</taxon>
        <taxon>Bolbitiaceae</taxon>
        <taxon>Cyclocybe</taxon>
    </lineage>
</organism>
<dbReference type="OrthoDB" id="2990674at2759"/>
<keyword evidence="4" id="KW-1185">Reference proteome</keyword>
<reference evidence="3 4" key="1">
    <citation type="submission" date="2020-01" db="EMBL/GenBank/DDBJ databases">
        <authorList>
            <person name="Gupta K D."/>
        </authorList>
    </citation>
    <scope>NUCLEOTIDE SEQUENCE [LARGE SCALE GENOMIC DNA]</scope>
</reference>
<dbReference type="AlphaFoldDB" id="A0A8S0WYH3"/>
<dbReference type="Proteomes" id="UP000467700">
    <property type="component" value="Unassembled WGS sequence"/>
</dbReference>
<feature type="signal peptide" evidence="2">
    <location>
        <begin position="1"/>
        <end position="22"/>
    </location>
</feature>
<feature type="chain" id="PRO_5035753099" evidence="2">
    <location>
        <begin position="23"/>
        <end position="282"/>
    </location>
</feature>
<evidence type="ECO:0000256" key="1">
    <source>
        <dbReference type="SAM" id="MobiDB-lite"/>
    </source>
</evidence>
<gene>
    <name evidence="3" type="ORF">AAE3_LOCUS11165</name>
</gene>
<dbReference type="EMBL" id="CACVBS010000072">
    <property type="protein sequence ID" value="CAA7268916.1"/>
    <property type="molecule type" value="Genomic_DNA"/>
</dbReference>
<name>A0A8S0WYH3_CYCAE</name>
<evidence type="ECO:0000313" key="4">
    <source>
        <dbReference type="Proteomes" id="UP000467700"/>
    </source>
</evidence>
<evidence type="ECO:0000313" key="3">
    <source>
        <dbReference type="EMBL" id="CAA7268916.1"/>
    </source>
</evidence>
<feature type="region of interest" description="Disordered" evidence="1">
    <location>
        <begin position="99"/>
        <end position="146"/>
    </location>
</feature>